<organism evidence="2 3">
    <name type="scientific">Amycolatopsis echigonensis</name>
    <dbReference type="NCBI Taxonomy" id="2576905"/>
    <lineage>
        <taxon>Bacteria</taxon>
        <taxon>Bacillati</taxon>
        <taxon>Actinomycetota</taxon>
        <taxon>Actinomycetes</taxon>
        <taxon>Pseudonocardiales</taxon>
        <taxon>Pseudonocardiaceae</taxon>
        <taxon>Amycolatopsis</taxon>
    </lineage>
</organism>
<dbReference type="RefSeq" id="WP_037817305.1">
    <property type="nucleotide sequence ID" value="NZ_PJMY01000003.1"/>
</dbReference>
<comment type="caution">
    <text evidence="2">The sequence shown here is derived from an EMBL/GenBank/DDBJ whole genome shotgun (WGS) entry which is preliminary data.</text>
</comment>
<sequence length="116" mass="12582">MTAIRSVTTSEAPLEVWQPEGVTVLDGNPHGHGFTLFEQTVGPAFATGVFACQPSTTTYELTSNEIIYVLQGSVSIALDGQEAVELTTGDLALLPKGHQSTWTFHTPFKEVWFLVD</sequence>
<proteinExistence type="predicted"/>
<dbReference type="Proteomes" id="UP000233750">
    <property type="component" value="Unassembled WGS sequence"/>
</dbReference>
<dbReference type="InterPro" id="IPR014710">
    <property type="entry name" value="RmlC-like_jellyroll"/>
</dbReference>
<dbReference type="InterPro" id="IPR008579">
    <property type="entry name" value="UGlyAH_Cupin_dom"/>
</dbReference>
<dbReference type="AlphaFoldDB" id="A0A2N3WNQ1"/>
<accession>A0A2N3WNQ1</accession>
<protein>
    <recommendedName>
        <fullName evidence="1">(S)-ureidoglycine aminohydrolase cupin domain-containing protein</fullName>
    </recommendedName>
</protein>
<evidence type="ECO:0000313" key="3">
    <source>
        <dbReference type="Proteomes" id="UP000233750"/>
    </source>
</evidence>
<reference evidence="2 3" key="1">
    <citation type="submission" date="2017-12" db="EMBL/GenBank/DDBJ databases">
        <title>Sequencing the genomes of 1000 Actinobacteria strains.</title>
        <authorList>
            <person name="Klenk H.-P."/>
        </authorList>
    </citation>
    <scope>NUCLEOTIDE SEQUENCE [LARGE SCALE GENOMIC DNA]</scope>
    <source>
        <strain evidence="2 3">DSM 45165</strain>
    </source>
</reference>
<dbReference type="OrthoDB" id="9799053at2"/>
<evidence type="ECO:0000259" key="1">
    <source>
        <dbReference type="Pfam" id="PF05899"/>
    </source>
</evidence>
<gene>
    <name evidence="2" type="ORF">ATK30_6418</name>
</gene>
<name>A0A2N3WNQ1_9PSEU</name>
<dbReference type="PANTHER" id="PTHR40943:SF1">
    <property type="entry name" value="CYTOPLASMIC PROTEIN"/>
    <property type="match status" value="1"/>
</dbReference>
<evidence type="ECO:0000313" key="2">
    <source>
        <dbReference type="EMBL" id="PKV95496.1"/>
    </source>
</evidence>
<dbReference type="InterPro" id="IPR011051">
    <property type="entry name" value="RmlC_Cupin_sf"/>
</dbReference>
<dbReference type="Pfam" id="PF05899">
    <property type="entry name" value="Cupin_3"/>
    <property type="match status" value="1"/>
</dbReference>
<keyword evidence="3" id="KW-1185">Reference proteome</keyword>
<dbReference type="Gene3D" id="2.60.120.10">
    <property type="entry name" value="Jelly Rolls"/>
    <property type="match status" value="1"/>
</dbReference>
<dbReference type="EMBL" id="PJMY01000003">
    <property type="protein sequence ID" value="PKV95496.1"/>
    <property type="molecule type" value="Genomic_DNA"/>
</dbReference>
<feature type="domain" description="(S)-ureidoglycine aminohydrolase cupin" evidence="1">
    <location>
        <begin position="44"/>
        <end position="109"/>
    </location>
</feature>
<dbReference type="PANTHER" id="PTHR40943">
    <property type="entry name" value="CYTOPLASMIC PROTEIN-RELATED"/>
    <property type="match status" value="1"/>
</dbReference>
<dbReference type="SUPFAM" id="SSF51182">
    <property type="entry name" value="RmlC-like cupins"/>
    <property type="match status" value="1"/>
</dbReference>